<comment type="caution">
    <text evidence="2">The sequence shown here is derived from an EMBL/GenBank/DDBJ whole genome shotgun (WGS) entry which is preliminary data.</text>
</comment>
<evidence type="ECO:0000313" key="2">
    <source>
        <dbReference type="EMBL" id="RRT65914.1"/>
    </source>
</evidence>
<evidence type="ECO:0000313" key="3">
    <source>
        <dbReference type="Proteomes" id="UP000287651"/>
    </source>
</evidence>
<evidence type="ECO:0000256" key="1">
    <source>
        <dbReference type="SAM" id="MobiDB-lite"/>
    </source>
</evidence>
<dbReference type="EMBL" id="AMZH03005635">
    <property type="protein sequence ID" value="RRT65914.1"/>
    <property type="molecule type" value="Genomic_DNA"/>
</dbReference>
<feature type="region of interest" description="Disordered" evidence="1">
    <location>
        <begin position="91"/>
        <end position="115"/>
    </location>
</feature>
<gene>
    <name evidence="2" type="ORF">B296_00037004</name>
</gene>
<accession>A0A426ZPR0</accession>
<protein>
    <submittedName>
        <fullName evidence="2">Uncharacterized protein</fullName>
    </submittedName>
</protein>
<feature type="region of interest" description="Disordered" evidence="1">
    <location>
        <begin position="40"/>
        <end position="68"/>
    </location>
</feature>
<dbReference type="AlphaFoldDB" id="A0A426ZPR0"/>
<name>A0A426ZPR0_ENSVE</name>
<organism evidence="2 3">
    <name type="scientific">Ensete ventricosum</name>
    <name type="common">Abyssinian banana</name>
    <name type="synonym">Musa ensete</name>
    <dbReference type="NCBI Taxonomy" id="4639"/>
    <lineage>
        <taxon>Eukaryota</taxon>
        <taxon>Viridiplantae</taxon>
        <taxon>Streptophyta</taxon>
        <taxon>Embryophyta</taxon>
        <taxon>Tracheophyta</taxon>
        <taxon>Spermatophyta</taxon>
        <taxon>Magnoliopsida</taxon>
        <taxon>Liliopsida</taxon>
        <taxon>Zingiberales</taxon>
        <taxon>Musaceae</taxon>
        <taxon>Ensete</taxon>
    </lineage>
</organism>
<sequence>MSPLLSLPRAPLRATAHHLSVLCSPSQQRVSRHHCAPRGEAITTLPTPETARSHHQPPSSPPPSQTPLIFGAYHPLHRHCTNKGVTANILPQQRRHSRSLPLVPTPTPSPPARNHRNRAIVPLFLLLLRVIAHLLPPLPHCRR</sequence>
<reference evidence="2 3" key="1">
    <citation type="journal article" date="2014" name="Agronomy (Basel)">
        <title>A Draft Genome Sequence for Ensete ventricosum, the Drought-Tolerant Tree Against Hunger.</title>
        <authorList>
            <person name="Harrison J."/>
            <person name="Moore K.A."/>
            <person name="Paszkiewicz K."/>
            <person name="Jones T."/>
            <person name="Grant M."/>
            <person name="Ambacheew D."/>
            <person name="Muzemil S."/>
            <person name="Studholme D.J."/>
        </authorList>
    </citation>
    <scope>NUCLEOTIDE SEQUENCE [LARGE SCALE GENOMIC DNA]</scope>
</reference>
<dbReference type="Proteomes" id="UP000287651">
    <property type="component" value="Unassembled WGS sequence"/>
</dbReference>
<proteinExistence type="predicted"/>